<feature type="region of interest" description="Disordered" evidence="1">
    <location>
        <begin position="1"/>
        <end position="150"/>
    </location>
</feature>
<feature type="compositionally biased region" description="Basic and acidic residues" evidence="1">
    <location>
        <begin position="77"/>
        <end position="89"/>
    </location>
</feature>
<keyword evidence="3" id="KW-1185">Reference proteome</keyword>
<protein>
    <submittedName>
        <fullName evidence="2">Uncharacterized protein</fullName>
    </submittedName>
</protein>
<name>A0AAV7W111_PLEWA</name>
<dbReference type="AlphaFoldDB" id="A0AAV7W111"/>
<proteinExistence type="predicted"/>
<gene>
    <name evidence="2" type="ORF">NDU88_002923</name>
</gene>
<accession>A0AAV7W111</accession>
<dbReference type="Proteomes" id="UP001066276">
    <property type="component" value="Chromosome 1_2"/>
</dbReference>
<sequence length="203" mass="21185">MFAPLPGQERREEGGAARPPTARRDGPAPRQASPLQSQPPRFQERFQALGPGASPPHAGEGCSRSGSEPGQPRRRRSLPEDREEPRESSKPSARSTGQGTWQRGGVSAPPTRRPSARRGSRVPGLKAGGPEPCQPAGTSPPTCPGRVETRFPRGPRLLLAQAVPCRPRTAGLSGVVQARGGTSIRFSLPGSCRVGVGSVSGGA</sequence>
<organism evidence="2 3">
    <name type="scientific">Pleurodeles waltl</name>
    <name type="common">Iberian ribbed newt</name>
    <dbReference type="NCBI Taxonomy" id="8319"/>
    <lineage>
        <taxon>Eukaryota</taxon>
        <taxon>Metazoa</taxon>
        <taxon>Chordata</taxon>
        <taxon>Craniata</taxon>
        <taxon>Vertebrata</taxon>
        <taxon>Euteleostomi</taxon>
        <taxon>Amphibia</taxon>
        <taxon>Batrachia</taxon>
        <taxon>Caudata</taxon>
        <taxon>Salamandroidea</taxon>
        <taxon>Salamandridae</taxon>
        <taxon>Pleurodelinae</taxon>
        <taxon>Pleurodeles</taxon>
    </lineage>
</organism>
<comment type="caution">
    <text evidence="2">The sequence shown here is derived from an EMBL/GenBank/DDBJ whole genome shotgun (WGS) entry which is preliminary data.</text>
</comment>
<evidence type="ECO:0000313" key="2">
    <source>
        <dbReference type="EMBL" id="KAJ1207532.1"/>
    </source>
</evidence>
<evidence type="ECO:0000256" key="1">
    <source>
        <dbReference type="SAM" id="MobiDB-lite"/>
    </source>
</evidence>
<feature type="compositionally biased region" description="Polar residues" evidence="1">
    <location>
        <begin position="90"/>
        <end position="101"/>
    </location>
</feature>
<dbReference type="EMBL" id="JANPWB010000002">
    <property type="protein sequence ID" value="KAJ1207532.1"/>
    <property type="molecule type" value="Genomic_DNA"/>
</dbReference>
<reference evidence="2" key="1">
    <citation type="journal article" date="2022" name="bioRxiv">
        <title>Sequencing and chromosome-scale assembly of the giantPleurodeles waltlgenome.</title>
        <authorList>
            <person name="Brown T."/>
            <person name="Elewa A."/>
            <person name="Iarovenko S."/>
            <person name="Subramanian E."/>
            <person name="Araus A.J."/>
            <person name="Petzold A."/>
            <person name="Susuki M."/>
            <person name="Suzuki K.-i.T."/>
            <person name="Hayashi T."/>
            <person name="Toyoda A."/>
            <person name="Oliveira C."/>
            <person name="Osipova E."/>
            <person name="Leigh N.D."/>
            <person name="Simon A."/>
            <person name="Yun M.H."/>
        </authorList>
    </citation>
    <scope>NUCLEOTIDE SEQUENCE</scope>
    <source>
        <strain evidence="2">20211129_DDA</strain>
        <tissue evidence="2">Liver</tissue>
    </source>
</reference>
<evidence type="ECO:0000313" key="3">
    <source>
        <dbReference type="Proteomes" id="UP001066276"/>
    </source>
</evidence>